<organism evidence="1 2">
    <name type="scientific">Deinococcus seoulensis</name>
    <dbReference type="NCBI Taxonomy" id="1837379"/>
    <lineage>
        <taxon>Bacteria</taxon>
        <taxon>Thermotogati</taxon>
        <taxon>Deinococcota</taxon>
        <taxon>Deinococci</taxon>
        <taxon>Deinococcales</taxon>
        <taxon>Deinococcaceae</taxon>
        <taxon>Deinococcus</taxon>
    </lineage>
</organism>
<dbReference type="EMBL" id="BMQM01000012">
    <property type="protein sequence ID" value="GGR58973.1"/>
    <property type="molecule type" value="Genomic_DNA"/>
</dbReference>
<evidence type="ECO:0000313" key="1">
    <source>
        <dbReference type="EMBL" id="GGR58973.1"/>
    </source>
</evidence>
<accession>A0ABQ2RRI1</accession>
<gene>
    <name evidence="1" type="ORF">GCM10008959_20960</name>
</gene>
<reference evidence="2" key="1">
    <citation type="journal article" date="2019" name="Int. J. Syst. Evol. Microbiol.">
        <title>The Global Catalogue of Microorganisms (GCM) 10K type strain sequencing project: providing services to taxonomists for standard genome sequencing and annotation.</title>
        <authorList>
            <consortium name="The Broad Institute Genomics Platform"/>
            <consortium name="The Broad Institute Genome Sequencing Center for Infectious Disease"/>
            <person name="Wu L."/>
            <person name="Ma J."/>
        </authorList>
    </citation>
    <scope>NUCLEOTIDE SEQUENCE [LARGE SCALE GENOMIC DNA]</scope>
    <source>
        <strain evidence="2">JCM 31404</strain>
    </source>
</reference>
<proteinExistence type="predicted"/>
<comment type="caution">
    <text evidence="1">The sequence shown here is derived from an EMBL/GenBank/DDBJ whole genome shotgun (WGS) entry which is preliminary data.</text>
</comment>
<evidence type="ECO:0000313" key="2">
    <source>
        <dbReference type="Proteomes" id="UP000634308"/>
    </source>
</evidence>
<name>A0ABQ2RRI1_9DEIO</name>
<dbReference type="Proteomes" id="UP000634308">
    <property type="component" value="Unassembled WGS sequence"/>
</dbReference>
<protein>
    <submittedName>
        <fullName evidence="1">Uncharacterized protein</fullName>
    </submittedName>
</protein>
<keyword evidence="2" id="KW-1185">Reference proteome</keyword>
<sequence length="74" mass="7811">MVQGQAQGVPQDVQAAAGAAQDPALLAVAAQEAEGVTHGISGGRDEEWASGACWTARRWAEVWERREADGEIVH</sequence>